<gene>
    <name evidence="5" type="ORF">TrVE_jg1856</name>
</gene>
<proteinExistence type="inferred from homology"/>
<dbReference type="GO" id="GO:0051382">
    <property type="term" value="P:kinetochore assembly"/>
    <property type="evidence" value="ECO:0007669"/>
    <property type="project" value="InterPro"/>
</dbReference>
<comment type="similarity">
    <text evidence="2">Belongs to the CENP-C/MIF2 family.</text>
</comment>
<evidence type="ECO:0000256" key="2">
    <source>
        <dbReference type="ARBA" id="ARBA00010291"/>
    </source>
</evidence>
<protein>
    <recommendedName>
        <fullName evidence="7">Mif2/CENP-C cupin domain-containing protein</fullName>
    </recommendedName>
</protein>
<dbReference type="EMBL" id="BRXX01000332">
    <property type="protein sequence ID" value="GMI05537.1"/>
    <property type="molecule type" value="Genomic_DNA"/>
</dbReference>
<dbReference type="GO" id="GO:0005634">
    <property type="term" value="C:nucleus"/>
    <property type="evidence" value="ECO:0007669"/>
    <property type="project" value="UniProtKB-SubCell"/>
</dbReference>
<feature type="region of interest" description="Disordered" evidence="4">
    <location>
        <begin position="311"/>
        <end position="335"/>
    </location>
</feature>
<evidence type="ECO:0008006" key="7">
    <source>
        <dbReference type="Google" id="ProtNLM"/>
    </source>
</evidence>
<dbReference type="InterPro" id="IPR028386">
    <property type="entry name" value="CENP-C/Mif2/cnp3"/>
</dbReference>
<dbReference type="GO" id="GO:0000776">
    <property type="term" value="C:kinetochore"/>
    <property type="evidence" value="ECO:0007669"/>
    <property type="project" value="InterPro"/>
</dbReference>
<keyword evidence="3" id="KW-0539">Nucleus</keyword>
<evidence type="ECO:0000313" key="6">
    <source>
        <dbReference type="Proteomes" id="UP001165160"/>
    </source>
</evidence>
<dbReference type="InterPro" id="IPR011051">
    <property type="entry name" value="RmlC_Cupin_sf"/>
</dbReference>
<feature type="region of interest" description="Disordered" evidence="4">
    <location>
        <begin position="44"/>
        <end position="225"/>
    </location>
</feature>
<name>A0A9W7C925_9STRA</name>
<feature type="compositionally biased region" description="Polar residues" evidence="4">
    <location>
        <begin position="48"/>
        <end position="72"/>
    </location>
</feature>
<accession>A0A9W7C925</accession>
<dbReference type="GO" id="GO:0019237">
    <property type="term" value="F:centromeric DNA binding"/>
    <property type="evidence" value="ECO:0007669"/>
    <property type="project" value="InterPro"/>
</dbReference>
<dbReference type="Gene3D" id="2.60.120.10">
    <property type="entry name" value="Jelly Rolls"/>
    <property type="match status" value="1"/>
</dbReference>
<dbReference type="GO" id="GO:0051315">
    <property type="term" value="P:attachment of mitotic spindle microtubules to kinetochore"/>
    <property type="evidence" value="ECO:0007669"/>
    <property type="project" value="TreeGrafter"/>
</dbReference>
<evidence type="ECO:0000256" key="3">
    <source>
        <dbReference type="ARBA" id="ARBA00023242"/>
    </source>
</evidence>
<feature type="region of interest" description="Disordered" evidence="4">
    <location>
        <begin position="1"/>
        <end position="30"/>
    </location>
</feature>
<dbReference type="InterPro" id="IPR014710">
    <property type="entry name" value="RmlC-like_jellyroll"/>
</dbReference>
<keyword evidence="6" id="KW-1185">Reference proteome</keyword>
<evidence type="ECO:0000256" key="1">
    <source>
        <dbReference type="ARBA" id="ARBA00004123"/>
    </source>
</evidence>
<dbReference type="SUPFAM" id="SSF51182">
    <property type="entry name" value="RmlC-like cupins"/>
    <property type="match status" value="1"/>
</dbReference>
<feature type="compositionally biased region" description="Basic and acidic residues" evidence="4">
    <location>
        <begin position="178"/>
        <end position="211"/>
    </location>
</feature>
<organism evidence="5 6">
    <name type="scientific">Triparma verrucosa</name>
    <dbReference type="NCBI Taxonomy" id="1606542"/>
    <lineage>
        <taxon>Eukaryota</taxon>
        <taxon>Sar</taxon>
        <taxon>Stramenopiles</taxon>
        <taxon>Ochrophyta</taxon>
        <taxon>Bolidophyceae</taxon>
        <taxon>Parmales</taxon>
        <taxon>Triparmaceae</taxon>
        <taxon>Triparma</taxon>
    </lineage>
</organism>
<sequence>MASLTVSERMRGRRTGVQVKPVSNRDGAGLEDVDDFWDAETVGGRSTVAPSMTSVRTPQRKTASVGSASPAISTPGFDFDVSDNENQKTPTRSRKSVGRKSIAASVGGLSEVETPESGGNFDVAEPLSDISMNKPASRSKRMSMSMGGLSDAESVTNFETGDADYSEAESSVAPDTPLEVKKARAKAKEDNRKKAQAKKRETERKKAEKRAFRQNNPDYQDLDDEEFIPKVGEEGAQMTFTMINAHNTVTDNEQSPPDGEVRRSKRAKFAPLKFWKNEKLVVKPDVDLDDEDVLDSGKTSLTKIVGVLHALPTPQKKKRSNRGGGGRKGPKSLPKFNEAELNEAYTYSAEDKAIVWDEAEGEYKNSKIISYASSMTATALPITAEREAGKEAVGLAAQAFNINQATEDVPGWISGHVILPAEGIKDAEGVGMCSQVFFVSECQPKAFEVAIGAPEETVFNPATAQRFLLSAGDFFHVPPNNIYRVENHSTEAECKLFWTIIRPMQTKDEDEA</sequence>
<comment type="subcellular location">
    <subcellularLocation>
        <location evidence="1">Nucleus</location>
    </subcellularLocation>
</comment>
<comment type="caution">
    <text evidence="5">The sequence shown here is derived from an EMBL/GenBank/DDBJ whole genome shotgun (WGS) entry which is preliminary data.</text>
</comment>
<evidence type="ECO:0000313" key="5">
    <source>
        <dbReference type="EMBL" id="GMI05537.1"/>
    </source>
</evidence>
<evidence type="ECO:0000256" key="4">
    <source>
        <dbReference type="SAM" id="MobiDB-lite"/>
    </source>
</evidence>
<dbReference type="PANTHER" id="PTHR16684">
    <property type="entry name" value="CENTROMERE PROTEIN C"/>
    <property type="match status" value="1"/>
</dbReference>
<reference evidence="6" key="1">
    <citation type="journal article" date="2023" name="Commun. Biol.">
        <title>Genome analysis of Parmales, the sister group of diatoms, reveals the evolutionary specialization of diatoms from phago-mixotrophs to photoautotrophs.</title>
        <authorList>
            <person name="Ban H."/>
            <person name="Sato S."/>
            <person name="Yoshikawa S."/>
            <person name="Yamada K."/>
            <person name="Nakamura Y."/>
            <person name="Ichinomiya M."/>
            <person name="Sato N."/>
            <person name="Blanc-Mathieu R."/>
            <person name="Endo H."/>
            <person name="Kuwata A."/>
            <person name="Ogata H."/>
        </authorList>
    </citation>
    <scope>NUCLEOTIDE SEQUENCE [LARGE SCALE GENOMIC DNA]</scope>
    <source>
        <strain evidence="6">NIES 3699</strain>
    </source>
</reference>
<dbReference type="PANTHER" id="PTHR16684:SF11">
    <property type="entry name" value="CENTROMERE PROTEIN C"/>
    <property type="match status" value="1"/>
</dbReference>
<dbReference type="GO" id="GO:0051455">
    <property type="term" value="P:spindle attachment to meiosis I kinetochore"/>
    <property type="evidence" value="ECO:0007669"/>
    <property type="project" value="TreeGrafter"/>
</dbReference>
<dbReference type="Proteomes" id="UP001165160">
    <property type="component" value="Unassembled WGS sequence"/>
</dbReference>
<dbReference type="AlphaFoldDB" id="A0A9W7C925"/>